<dbReference type="AlphaFoldDB" id="F8FEV9"/>
<gene>
    <name evidence="2" type="ordered locus">KNP414_07708</name>
</gene>
<keyword evidence="1" id="KW-1133">Transmembrane helix</keyword>
<feature type="transmembrane region" description="Helical" evidence="1">
    <location>
        <begin position="12"/>
        <end position="29"/>
    </location>
</feature>
<dbReference type="KEGG" id="pms:KNP414_07708"/>
<dbReference type="HOGENOM" id="CLU_2331096_0_0_9"/>
<reference evidence="3" key="1">
    <citation type="submission" date="2011-06" db="EMBL/GenBank/DDBJ databases">
        <title>Complete genome sequence of Paenibacillus mucilaginosus KNP414.</title>
        <authorList>
            <person name="Wang J."/>
            <person name="Hu S."/>
            <person name="Hu X."/>
            <person name="Zhang B."/>
            <person name="Dong D."/>
            <person name="Zhang S."/>
            <person name="Zhao K."/>
            <person name="Wu D."/>
        </authorList>
    </citation>
    <scope>NUCLEOTIDE SEQUENCE [LARGE SCALE GENOMIC DNA]</scope>
    <source>
        <strain evidence="3">KNP414</strain>
    </source>
</reference>
<proteinExistence type="predicted"/>
<keyword evidence="1" id="KW-0812">Transmembrane</keyword>
<sequence length="98" mass="11040">MNVANKTSTPSIIWGLLVFAALVTGFSYTQLDSTYAGVTVVSKGEKQVVLRKEDGSLHRVRAQEHELRSLTEGEKYLVTYAHNRLRSPFLMKVEPFPE</sequence>
<evidence type="ECO:0000256" key="1">
    <source>
        <dbReference type="SAM" id="Phobius"/>
    </source>
</evidence>
<accession>F8FEV9</accession>
<dbReference type="RefSeq" id="WP_013921341.1">
    <property type="nucleotide sequence ID" value="NC_015690.1"/>
</dbReference>
<evidence type="ECO:0000313" key="2">
    <source>
        <dbReference type="EMBL" id="AEI46194.1"/>
    </source>
</evidence>
<name>F8FEV9_PAEMK</name>
<protein>
    <submittedName>
        <fullName evidence="2">Uncharacterized protein</fullName>
    </submittedName>
</protein>
<dbReference type="PATRIC" id="fig|1036673.3.peg.7186"/>
<reference evidence="2 3" key="2">
    <citation type="journal article" date="2013" name="Genome Announc.">
        <title>Genome Sequence of Growth-Improving Paenibacillus mucilaginosus Strain KNP414.</title>
        <authorList>
            <person name="Lu J.J."/>
            <person name="Wang J.F."/>
            <person name="Hu X.F."/>
        </authorList>
    </citation>
    <scope>NUCLEOTIDE SEQUENCE [LARGE SCALE GENOMIC DNA]</scope>
    <source>
        <strain evidence="2 3">KNP414</strain>
    </source>
</reference>
<dbReference type="Proteomes" id="UP000006620">
    <property type="component" value="Chromosome"/>
</dbReference>
<keyword evidence="1" id="KW-0472">Membrane</keyword>
<organism evidence="2 3">
    <name type="scientific">Paenibacillus mucilaginosus (strain KNP414)</name>
    <dbReference type="NCBI Taxonomy" id="1036673"/>
    <lineage>
        <taxon>Bacteria</taxon>
        <taxon>Bacillati</taxon>
        <taxon>Bacillota</taxon>
        <taxon>Bacilli</taxon>
        <taxon>Bacillales</taxon>
        <taxon>Paenibacillaceae</taxon>
        <taxon>Paenibacillus</taxon>
    </lineage>
</organism>
<evidence type="ECO:0000313" key="3">
    <source>
        <dbReference type="Proteomes" id="UP000006620"/>
    </source>
</evidence>
<dbReference type="EMBL" id="CP002869">
    <property type="protein sequence ID" value="AEI46194.1"/>
    <property type="molecule type" value="Genomic_DNA"/>
</dbReference>